<feature type="transmembrane region" description="Helical" evidence="6">
    <location>
        <begin position="382"/>
        <end position="401"/>
    </location>
</feature>
<evidence type="ECO:0000256" key="1">
    <source>
        <dbReference type="ARBA" id="ARBA00004651"/>
    </source>
</evidence>
<comment type="caution">
    <text evidence="7">The sequence shown here is derived from an EMBL/GenBank/DDBJ whole genome shotgun (WGS) entry which is preliminary data.</text>
</comment>
<feature type="transmembrane region" description="Helical" evidence="6">
    <location>
        <begin position="294"/>
        <end position="320"/>
    </location>
</feature>
<keyword evidence="2" id="KW-1003">Cell membrane</keyword>
<dbReference type="InterPro" id="IPR050833">
    <property type="entry name" value="Poly_Biosynth_Transport"/>
</dbReference>
<sequence>MSAHSGERDVSIYLACRALAAVINVVSVALFTRLSSPDLYGQYLIGFSICFIVYSLTVQWAVYAHFGTFRQEAADRFALSLLSISAIALAPALLAIWVLAALSVIDSHIAWGSAVLSACFTLHFAGTEISRSHLKPGLVAVATILRSLLSLGLGSASLLLFHEPAALLVAVGLGYALGTVPVYLHFARTLWREGLRQPVGAEIAAMLRYGWPLAIAFGASAAAMNIDRILLEHHADAATVAPYGAVMDLMKQTFLVLAEAISAGYVAHARIHMMRGEREAANAVLRRDFVSQAFVVVFGTVAFLLLGRLVFSVVLAPAYLDMALDVLPALLIGNALLVLRAHYFGQVIYLGASSLIELAASVVMIAAAACAALLLIEPMGAHGAALAFAIGQAAALVVYVVGAPKALRMPVDWPRAALLVGLGGVILAGGFETEALFGPIAGTALSVLAIGAASLVLAIRWNIFNLSAMAQKLASPLLGRLAKRGL</sequence>
<feature type="transmembrane region" description="Helical" evidence="6">
    <location>
        <begin position="207"/>
        <end position="226"/>
    </location>
</feature>
<evidence type="ECO:0000256" key="2">
    <source>
        <dbReference type="ARBA" id="ARBA00022475"/>
    </source>
</evidence>
<feature type="transmembrane region" description="Helical" evidence="6">
    <location>
        <begin position="78"/>
        <end position="102"/>
    </location>
</feature>
<dbReference type="RefSeq" id="WP_143125891.1">
    <property type="nucleotide sequence ID" value="NZ_VJMG01000038.1"/>
</dbReference>
<dbReference type="GO" id="GO:0005886">
    <property type="term" value="C:plasma membrane"/>
    <property type="evidence" value="ECO:0007669"/>
    <property type="project" value="UniProtKB-SubCell"/>
</dbReference>
<dbReference type="EMBL" id="VJMG01000038">
    <property type="protein sequence ID" value="TRL37785.1"/>
    <property type="molecule type" value="Genomic_DNA"/>
</dbReference>
<evidence type="ECO:0000256" key="3">
    <source>
        <dbReference type="ARBA" id="ARBA00022692"/>
    </source>
</evidence>
<dbReference type="PANTHER" id="PTHR30250:SF11">
    <property type="entry name" value="O-ANTIGEN TRANSPORTER-RELATED"/>
    <property type="match status" value="1"/>
</dbReference>
<keyword evidence="3 6" id="KW-0812">Transmembrane</keyword>
<feature type="transmembrane region" description="Helical" evidence="6">
    <location>
        <begin position="437"/>
        <end position="459"/>
    </location>
</feature>
<protein>
    <recommendedName>
        <fullName evidence="9">Oligosaccharide flippase family protein</fullName>
    </recommendedName>
</protein>
<name>A0A549T7E8_9HYPH</name>
<feature type="transmembrane region" description="Helical" evidence="6">
    <location>
        <begin position="254"/>
        <end position="273"/>
    </location>
</feature>
<reference evidence="7 8" key="1">
    <citation type="submission" date="2019-07" db="EMBL/GenBank/DDBJ databases">
        <title>Ln-dependent methylotrophs.</title>
        <authorList>
            <person name="Tani A."/>
        </authorList>
    </citation>
    <scope>NUCLEOTIDE SEQUENCE [LARGE SCALE GENOMIC DNA]</scope>
    <source>
        <strain evidence="7 8">SM12</strain>
    </source>
</reference>
<feature type="transmembrane region" description="Helical" evidence="6">
    <location>
        <begin position="167"/>
        <end position="186"/>
    </location>
</feature>
<feature type="transmembrane region" description="Helical" evidence="6">
    <location>
        <begin position="12"/>
        <end position="31"/>
    </location>
</feature>
<evidence type="ECO:0000313" key="7">
    <source>
        <dbReference type="EMBL" id="TRL37785.1"/>
    </source>
</evidence>
<keyword evidence="8" id="KW-1185">Reference proteome</keyword>
<evidence type="ECO:0000256" key="4">
    <source>
        <dbReference type="ARBA" id="ARBA00022989"/>
    </source>
</evidence>
<evidence type="ECO:0000313" key="8">
    <source>
        <dbReference type="Proteomes" id="UP000316801"/>
    </source>
</evidence>
<dbReference type="PANTHER" id="PTHR30250">
    <property type="entry name" value="PST FAMILY PREDICTED COLANIC ACID TRANSPORTER"/>
    <property type="match status" value="1"/>
</dbReference>
<keyword evidence="4 6" id="KW-1133">Transmembrane helix</keyword>
<feature type="transmembrane region" description="Helical" evidence="6">
    <location>
        <begin position="43"/>
        <end position="66"/>
    </location>
</feature>
<feature type="transmembrane region" description="Helical" evidence="6">
    <location>
        <begin position="138"/>
        <end position="161"/>
    </location>
</feature>
<feature type="transmembrane region" description="Helical" evidence="6">
    <location>
        <begin position="355"/>
        <end position="376"/>
    </location>
</feature>
<comment type="subcellular location">
    <subcellularLocation>
        <location evidence="1">Cell membrane</location>
        <topology evidence="1">Multi-pass membrane protein</topology>
    </subcellularLocation>
</comment>
<feature type="transmembrane region" description="Helical" evidence="6">
    <location>
        <begin position="413"/>
        <end position="431"/>
    </location>
</feature>
<evidence type="ECO:0000256" key="6">
    <source>
        <dbReference type="SAM" id="Phobius"/>
    </source>
</evidence>
<feature type="transmembrane region" description="Helical" evidence="6">
    <location>
        <begin position="326"/>
        <end position="343"/>
    </location>
</feature>
<organism evidence="7 8">
    <name type="scientific">Rhizobium straminoryzae</name>
    <dbReference type="NCBI Taxonomy" id="1387186"/>
    <lineage>
        <taxon>Bacteria</taxon>
        <taxon>Pseudomonadati</taxon>
        <taxon>Pseudomonadota</taxon>
        <taxon>Alphaproteobacteria</taxon>
        <taxon>Hyphomicrobiales</taxon>
        <taxon>Rhizobiaceae</taxon>
        <taxon>Rhizobium/Agrobacterium group</taxon>
        <taxon>Rhizobium</taxon>
    </lineage>
</organism>
<dbReference type="Proteomes" id="UP000316801">
    <property type="component" value="Unassembled WGS sequence"/>
</dbReference>
<dbReference type="AlphaFoldDB" id="A0A549T7E8"/>
<keyword evidence="5 6" id="KW-0472">Membrane</keyword>
<evidence type="ECO:0000256" key="5">
    <source>
        <dbReference type="ARBA" id="ARBA00023136"/>
    </source>
</evidence>
<feature type="transmembrane region" description="Helical" evidence="6">
    <location>
        <begin position="108"/>
        <end position="126"/>
    </location>
</feature>
<proteinExistence type="predicted"/>
<accession>A0A549T7E8</accession>
<evidence type="ECO:0008006" key="9">
    <source>
        <dbReference type="Google" id="ProtNLM"/>
    </source>
</evidence>
<gene>
    <name evidence="7" type="ORF">FNA46_14305</name>
</gene>